<dbReference type="NCBIfam" id="TIGR00229">
    <property type="entry name" value="sensory_box"/>
    <property type="match status" value="2"/>
</dbReference>
<sequence>MTEISTKPCSISSETILIVDDDPSNLTILEALLKNEGYKVHKALNGYMALLSVLKTKPDLILLDIMMPVIDGFEVCRQLKNDKTTQNIPIIFLSALNDLNNKITAFSIGGVDYIIKPFQKQEVLARVQTHTTLCRLQKDLKNQNIQLHQKIIELKHTKEALSSERANLEIRVKERTKELDIYRKIVSSSNNFLAFLDTDYRYQCINETYLKHFKLHDKDITGKTPAVLFGQEVFNTIIKPNLDLCLSGQQVNYQFKNILSNGSYQVMDVFMRPYKDEDLQVTGCVVSARDITEQRQYEDMINQAYLELDQIFNSAGDGMYLIDKNFSIIRANSAFYKMWNFQKNQVLGKKCYELFSYNICQTSQCHFKKILSGEERLEFDYSAIIENGLKKFFSMTAAPFRDTHDTIQGIVVNVKDVTQKIASEKQEKIREQQMIQTEKLAAIGVLSAGIAHEINNPNGVIMLNVPMLFTYWKGIVPILNRHMELKGDFKSGNTLYSKLIERVPYLFEQTLESSVRIKKIVSELKDFARQDVLEMTEVNINKVLKAAVGLVSNKIKNTTNRFKVCYEKDSSLVKGNFQRLEQVFINILINACESLTNKNQGIFVNISSDKKKNTVKIQIQDQGAGIKTEDMHNLFNPFFTTKRDIGGTGLGLSVSHSIITEHRGTMTLESVPEQATVCTITLPLINQTINQEPCEQGAI</sequence>
<evidence type="ECO:0000313" key="14">
    <source>
        <dbReference type="EMBL" id="QTA81110.1"/>
    </source>
</evidence>
<dbReference type="SMART" id="SM00086">
    <property type="entry name" value="PAC"/>
    <property type="match status" value="2"/>
</dbReference>
<dbReference type="GO" id="GO:0000160">
    <property type="term" value="P:phosphorelay signal transduction system"/>
    <property type="evidence" value="ECO:0007669"/>
    <property type="project" value="UniProtKB-KW"/>
</dbReference>
<dbReference type="SUPFAM" id="SSF55785">
    <property type="entry name" value="PYP-like sensor domain (PAS domain)"/>
    <property type="match status" value="2"/>
</dbReference>
<evidence type="ECO:0000313" key="15">
    <source>
        <dbReference type="Proteomes" id="UP000663720"/>
    </source>
</evidence>
<proteinExistence type="predicted"/>
<dbReference type="Gene3D" id="1.10.287.130">
    <property type="match status" value="1"/>
</dbReference>
<dbReference type="SUPFAM" id="SSF52172">
    <property type="entry name" value="CheY-like"/>
    <property type="match status" value="1"/>
</dbReference>
<dbReference type="SMART" id="SM00091">
    <property type="entry name" value="PAS"/>
    <property type="match status" value="2"/>
</dbReference>
<dbReference type="InterPro" id="IPR000700">
    <property type="entry name" value="PAS-assoc_C"/>
</dbReference>
<dbReference type="Gene3D" id="3.30.565.10">
    <property type="entry name" value="Histidine kinase-like ATPase, C-terminal domain"/>
    <property type="match status" value="1"/>
</dbReference>
<dbReference type="Gene3D" id="3.40.50.2300">
    <property type="match status" value="1"/>
</dbReference>
<keyword evidence="7" id="KW-0804">Transcription</keyword>
<dbReference type="InterPro" id="IPR001610">
    <property type="entry name" value="PAC"/>
</dbReference>
<feature type="modified residue" description="4-aspartylphosphate" evidence="8">
    <location>
        <position position="64"/>
    </location>
</feature>
<dbReference type="CDD" id="cd19920">
    <property type="entry name" value="REC_PA4781-like"/>
    <property type="match status" value="1"/>
</dbReference>
<evidence type="ECO:0000256" key="9">
    <source>
        <dbReference type="SAM" id="Coils"/>
    </source>
</evidence>
<comment type="catalytic activity">
    <reaction evidence="1">
        <text>ATP + protein L-histidine = ADP + protein N-phospho-L-histidine.</text>
        <dbReference type="EC" id="2.7.13.3"/>
    </reaction>
</comment>
<keyword evidence="3 8" id="KW-0597">Phosphoprotein</keyword>
<keyword evidence="6" id="KW-0238">DNA-binding</keyword>
<dbReference type="SMART" id="SM00448">
    <property type="entry name" value="REC"/>
    <property type="match status" value="1"/>
</dbReference>
<evidence type="ECO:0000256" key="6">
    <source>
        <dbReference type="ARBA" id="ARBA00023125"/>
    </source>
</evidence>
<dbReference type="InterPro" id="IPR001789">
    <property type="entry name" value="Sig_transdc_resp-reg_receiver"/>
</dbReference>
<feature type="domain" description="PAC" evidence="13">
    <location>
        <begin position="249"/>
        <end position="303"/>
    </location>
</feature>
<dbReference type="RefSeq" id="WP_207687179.1">
    <property type="nucleotide sequence ID" value="NZ_CP061799.1"/>
</dbReference>
<dbReference type="PROSITE" id="PS50110">
    <property type="entry name" value="RESPONSE_REGULATORY"/>
    <property type="match status" value="1"/>
</dbReference>
<accession>A0A975B9M4</accession>
<evidence type="ECO:0000256" key="3">
    <source>
        <dbReference type="ARBA" id="ARBA00022553"/>
    </source>
</evidence>
<feature type="coiled-coil region" evidence="9">
    <location>
        <begin position="151"/>
        <end position="178"/>
    </location>
</feature>
<keyword evidence="15" id="KW-1185">Reference proteome</keyword>
<dbReference type="Pfam" id="PF02518">
    <property type="entry name" value="HATPase_c"/>
    <property type="match status" value="1"/>
</dbReference>
<dbReference type="Pfam" id="PF08448">
    <property type="entry name" value="PAS_4"/>
    <property type="match status" value="1"/>
</dbReference>
<dbReference type="Pfam" id="PF13426">
    <property type="entry name" value="PAS_9"/>
    <property type="match status" value="1"/>
</dbReference>
<dbReference type="Proteomes" id="UP000663720">
    <property type="component" value="Chromosome"/>
</dbReference>
<protein>
    <recommendedName>
        <fullName evidence="2">histidine kinase</fullName>
        <ecNumber evidence="2">2.7.13.3</ecNumber>
    </recommendedName>
</protein>
<keyword evidence="4" id="KW-0902">Two-component regulatory system</keyword>
<dbReference type="InterPro" id="IPR005467">
    <property type="entry name" value="His_kinase_dom"/>
</dbReference>
<evidence type="ECO:0000259" key="12">
    <source>
        <dbReference type="PROSITE" id="PS50112"/>
    </source>
</evidence>
<dbReference type="Pfam" id="PF00072">
    <property type="entry name" value="Response_reg"/>
    <property type="match status" value="1"/>
</dbReference>
<feature type="domain" description="PAC" evidence="13">
    <location>
        <begin position="375"/>
        <end position="429"/>
    </location>
</feature>
<evidence type="ECO:0000256" key="4">
    <source>
        <dbReference type="ARBA" id="ARBA00023012"/>
    </source>
</evidence>
<evidence type="ECO:0000259" key="10">
    <source>
        <dbReference type="PROSITE" id="PS50109"/>
    </source>
</evidence>
<evidence type="ECO:0000259" key="13">
    <source>
        <dbReference type="PROSITE" id="PS50113"/>
    </source>
</evidence>
<name>A0A975B9M4_9BACT</name>
<dbReference type="SUPFAM" id="SSF55874">
    <property type="entry name" value="ATPase domain of HSP90 chaperone/DNA topoisomerase II/histidine kinase"/>
    <property type="match status" value="1"/>
</dbReference>
<dbReference type="InterPro" id="IPR004358">
    <property type="entry name" value="Sig_transdc_His_kin-like_C"/>
</dbReference>
<organism evidence="14 15">
    <name type="scientific">Desulfonema limicola</name>
    <dbReference type="NCBI Taxonomy" id="45656"/>
    <lineage>
        <taxon>Bacteria</taxon>
        <taxon>Pseudomonadati</taxon>
        <taxon>Thermodesulfobacteriota</taxon>
        <taxon>Desulfobacteria</taxon>
        <taxon>Desulfobacterales</taxon>
        <taxon>Desulfococcaceae</taxon>
        <taxon>Desulfonema</taxon>
    </lineage>
</organism>
<dbReference type="PROSITE" id="PS50112">
    <property type="entry name" value="PAS"/>
    <property type="match status" value="1"/>
</dbReference>
<dbReference type="EMBL" id="CP061799">
    <property type="protein sequence ID" value="QTA81110.1"/>
    <property type="molecule type" value="Genomic_DNA"/>
</dbReference>
<dbReference type="PROSITE" id="PS50113">
    <property type="entry name" value="PAC"/>
    <property type="match status" value="2"/>
</dbReference>
<dbReference type="InterPro" id="IPR035965">
    <property type="entry name" value="PAS-like_dom_sf"/>
</dbReference>
<evidence type="ECO:0000256" key="5">
    <source>
        <dbReference type="ARBA" id="ARBA00023015"/>
    </source>
</evidence>
<gene>
    <name evidence="14" type="ORF">dnl_34370</name>
</gene>
<dbReference type="PANTHER" id="PTHR43065:SF42">
    <property type="entry name" value="TWO-COMPONENT SENSOR PPRA"/>
    <property type="match status" value="1"/>
</dbReference>
<dbReference type="FunFam" id="3.40.50.2300:FF:000001">
    <property type="entry name" value="DNA-binding response regulator PhoB"/>
    <property type="match status" value="1"/>
</dbReference>
<evidence type="ECO:0000256" key="2">
    <source>
        <dbReference type="ARBA" id="ARBA00012438"/>
    </source>
</evidence>
<dbReference type="GO" id="GO:0004673">
    <property type="term" value="F:protein histidine kinase activity"/>
    <property type="evidence" value="ECO:0007669"/>
    <property type="project" value="UniProtKB-EC"/>
</dbReference>
<feature type="domain" description="PAS" evidence="12">
    <location>
        <begin position="304"/>
        <end position="355"/>
    </location>
</feature>
<dbReference type="CDD" id="cd00130">
    <property type="entry name" value="PAS"/>
    <property type="match status" value="1"/>
</dbReference>
<reference evidence="14" key="1">
    <citation type="journal article" date="2021" name="Microb. Physiol.">
        <title>Proteogenomic Insights into the Physiology of Marine, Sulfate-Reducing, Filamentous Desulfonema limicola and Desulfonema magnum.</title>
        <authorList>
            <person name="Schnaars V."/>
            <person name="Wohlbrand L."/>
            <person name="Scheve S."/>
            <person name="Hinrichs C."/>
            <person name="Reinhardt R."/>
            <person name="Rabus R."/>
        </authorList>
    </citation>
    <scope>NUCLEOTIDE SEQUENCE</scope>
    <source>
        <strain evidence="14">5ac10</strain>
    </source>
</reference>
<dbReference type="SMART" id="SM00387">
    <property type="entry name" value="HATPase_c"/>
    <property type="match status" value="1"/>
</dbReference>
<feature type="domain" description="Response regulatory" evidence="11">
    <location>
        <begin position="15"/>
        <end position="131"/>
    </location>
</feature>
<dbReference type="Gene3D" id="3.30.450.20">
    <property type="entry name" value="PAS domain"/>
    <property type="match status" value="2"/>
</dbReference>
<keyword evidence="9" id="KW-0175">Coiled coil</keyword>
<dbReference type="PANTHER" id="PTHR43065">
    <property type="entry name" value="SENSOR HISTIDINE KINASE"/>
    <property type="match status" value="1"/>
</dbReference>
<dbReference type="InterPro" id="IPR013656">
    <property type="entry name" value="PAS_4"/>
</dbReference>
<dbReference type="KEGG" id="dli:dnl_34370"/>
<dbReference type="PROSITE" id="PS50109">
    <property type="entry name" value="HIS_KIN"/>
    <property type="match status" value="1"/>
</dbReference>
<dbReference type="InterPro" id="IPR036890">
    <property type="entry name" value="HATPase_C_sf"/>
</dbReference>
<dbReference type="PRINTS" id="PR00344">
    <property type="entry name" value="BCTRLSENSOR"/>
</dbReference>
<evidence type="ECO:0000256" key="1">
    <source>
        <dbReference type="ARBA" id="ARBA00000085"/>
    </source>
</evidence>
<dbReference type="EC" id="2.7.13.3" evidence="2"/>
<dbReference type="InterPro" id="IPR003594">
    <property type="entry name" value="HATPase_dom"/>
</dbReference>
<feature type="domain" description="Histidine kinase" evidence="10">
    <location>
        <begin position="449"/>
        <end position="686"/>
    </location>
</feature>
<dbReference type="InterPro" id="IPR000014">
    <property type="entry name" value="PAS"/>
</dbReference>
<evidence type="ECO:0000259" key="11">
    <source>
        <dbReference type="PROSITE" id="PS50110"/>
    </source>
</evidence>
<evidence type="ECO:0000256" key="7">
    <source>
        <dbReference type="ARBA" id="ARBA00023163"/>
    </source>
</evidence>
<dbReference type="GO" id="GO:0003677">
    <property type="term" value="F:DNA binding"/>
    <property type="evidence" value="ECO:0007669"/>
    <property type="project" value="UniProtKB-KW"/>
</dbReference>
<dbReference type="InterPro" id="IPR011006">
    <property type="entry name" value="CheY-like_superfamily"/>
</dbReference>
<dbReference type="AlphaFoldDB" id="A0A975B9M4"/>
<evidence type="ECO:0000256" key="8">
    <source>
        <dbReference type="PROSITE-ProRule" id="PRU00169"/>
    </source>
</evidence>
<keyword evidence="5" id="KW-0805">Transcription regulation</keyword>